<gene>
    <name evidence="2" type="ORF">UO65_4810</name>
</gene>
<organism evidence="2 3">
    <name type="scientific">Actinokineospora spheciospongiae</name>
    <dbReference type="NCBI Taxonomy" id="909613"/>
    <lineage>
        <taxon>Bacteria</taxon>
        <taxon>Bacillati</taxon>
        <taxon>Actinomycetota</taxon>
        <taxon>Actinomycetes</taxon>
        <taxon>Pseudonocardiales</taxon>
        <taxon>Pseudonocardiaceae</taxon>
        <taxon>Actinokineospora</taxon>
    </lineage>
</organism>
<keyword evidence="3" id="KW-1185">Reference proteome</keyword>
<comment type="caution">
    <text evidence="2">The sequence shown here is derived from an EMBL/GenBank/DDBJ whole genome shotgun (WGS) entry which is preliminary data.</text>
</comment>
<dbReference type="EMBL" id="AYXG01000183">
    <property type="protein sequence ID" value="EWC59950.1"/>
    <property type="molecule type" value="Genomic_DNA"/>
</dbReference>
<reference evidence="2 3" key="1">
    <citation type="journal article" date="2014" name="Genome Announc.">
        <title>Draft Genome Sequence of the Antitrypanosomally Active Sponge-Associated Bacterium Actinokineospora sp. Strain EG49.</title>
        <authorList>
            <person name="Harjes J."/>
            <person name="Ryu T."/>
            <person name="Abdelmohsen U.R."/>
            <person name="Moitinho-Silva L."/>
            <person name="Horn H."/>
            <person name="Ravasi T."/>
            <person name="Hentschel U."/>
        </authorList>
    </citation>
    <scope>NUCLEOTIDE SEQUENCE [LARGE SCALE GENOMIC DNA]</scope>
    <source>
        <strain evidence="2 3">EG49</strain>
    </source>
</reference>
<name>W7IGD3_9PSEU</name>
<evidence type="ECO:0000313" key="2">
    <source>
        <dbReference type="EMBL" id="EWC59950.1"/>
    </source>
</evidence>
<protein>
    <submittedName>
        <fullName evidence="2">Uncharacterized protein</fullName>
    </submittedName>
</protein>
<dbReference type="AlphaFoldDB" id="W7IGD3"/>
<dbReference type="Proteomes" id="UP000019277">
    <property type="component" value="Unassembled WGS sequence"/>
</dbReference>
<evidence type="ECO:0000313" key="3">
    <source>
        <dbReference type="Proteomes" id="UP000019277"/>
    </source>
</evidence>
<accession>W7IGD3</accession>
<sequence>MVGLRSGPPPTRAAGHRASGSRGGRLTKQYIHPPEQSLAGLVVFGVVG</sequence>
<evidence type="ECO:0000256" key="1">
    <source>
        <dbReference type="SAM" id="MobiDB-lite"/>
    </source>
</evidence>
<feature type="region of interest" description="Disordered" evidence="1">
    <location>
        <begin position="1"/>
        <end position="32"/>
    </location>
</feature>
<proteinExistence type="predicted"/>